<protein>
    <recommendedName>
        <fullName evidence="4">Histidine kinase</fullName>
    </recommendedName>
</protein>
<evidence type="ECO:0008006" key="4">
    <source>
        <dbReference type="Google" id="ProtNLM"/>
    </source>
</evidence>
<feature type="chain" id="PRO_5013863160" description="Histidine kinase" evidence="1">
    <location>
        <begin position="23"/>
        <end position="225"/>
    </location>
</feature>
<feature type="signal peptide" evidence="1">
    <location>
        <begin position="1"/>
        <end position="22"/>
    </location>
</feature>
<accession>A0A2G8T7I8</accession>
<keyword evidence="3" id="KW-1185">Reference proteome</keyword>
<dbReference type="Gene3D" id="2.40.160.170">
    <property type="match status" value="1"/>
</dbReference>
<comment type="caution">
    <text evidence="2">The sequence shown here is derived from an EMBL/GenBank/DDBJ whole genome shotgun (WGS) entry which is preliminary data.</text>
</comment>
<evidence type="ECO:0000313" key="2">
    <source>
        <dbReference type="EMBL" id="PIL41648.1"/>
    </source>
</evidence>
<dbReference type="OrthoDB" id="517121at2"/>
<sequence length="225" mass="23539">MKSNKSFFAAAAGLLLASAAQAQVAVTADFGTTGFGAHLVAPLAPTVNGRVGLNGGNFTVSGSEGAVDYDIDARLRSVDFLIDWYVRDNSSFHLSAGLVYDGSKFDAKGKPNNGGSYTVNGVNYRSADVGTLDGSLVYRTAAPYIGIGWGNAVKAAPGWNFTSDLGAFFRAKGEARLVSTGCTASTVVCQALARDVALEQASFASQISDVPRIYPVLRVALSYRF</sequence>
<name>A0A2G8T7I8_9BURK</name>
<keyword evidence="1" id="KW-0732">Signal</keyword>
<gene>
    <name evidence="2" type="ORF">CR103_00970</name>
</gene>
<dbReference type="AlphaFoldDB" id="A0A2G8T7I8"/>
<evidence type="ECO:0000256" key="1">
    <source>
        <dbReference type="SAM" id="SignalP"/>
    </source>
</evidence>
<dbReference type="EMBL" id="PDOB01000001">
    <property type="protein sequence ID" value="PIL41648.1"/>
    <property type="molecule type" value="Genomic_DNA"/>
</dbReference>
<organism evidence="2 3">
    <name type="scientific">Massilia psychrophila</name>
    <dbReference type="NCBI Taxonomy" id="1603353"/>
    <lineage>
        <taxon>Bacteria</taxon>
        <taxon>Pseudomonadati</taxon>
        <taxon>Pseudomonadota</taxon>
        <taxon>Betaproteobacteria</taxon>
        <taxon>Burkholderiales</taxon>
        <taxon>Oxalobacteraceae</taxon>
        <taxon>Telluria group</taxon>
        <taxon>Massilia</taxon>
    </lineage>
</organism>
<dbReference type="RefSeq" id="WP_099914135.1">
    <property type="nucleotide sequence ID" value="NZ_BMHS01000001.1"/>
</dbReference>
<proteinExistence type="predicted"/>
<dbReference type="Proteomes" id="UP000228593">
    <property type="component" value="Unassembled WGS sequence"/>
</dbReference>
<reference evidence="2 3" key="1">
    <citation type="submission" date="2017-10" db="EMBL/GenBank/DDBJ databases">
        <title>Massilia psychrophilum sp. nov., a novel purple-pigmented bacterium isolated from Tianshan glacier, Xinjiang Municipality, China.</title>
        <authorList>
            <person name="Wang H."/>
        </authorList>
    </citation>
    <scope>NUCLEOTIDE SEQUENCE [LARGE SCALE GENOMIC DNA]</scope>
    <source>
        <strain evidence="2 3">JCM 30813</strain>
    </source>
</reference>
<evidence type="ECO:0000313" key="3">
    <source>
        <dbReference type="Proteomes" id="UP000228593"/>
    </source>
</evidence>